<evidence type="ECO:0000256" key="1">
    <source>
        <dbReference type="ARBA" id="ARBA00008270"/>
    </source>
</evidence>
<keyword evidence="4" id="KW-1185">Reference proteome</keyword>
<dbReference type="InterPro" id="IPR003719">
    <property type="entry name" value="Phenazine_PhzF-like"/>
</dbReference>
<proteinExistence type="inferred from homology"/>
<organism evidence="3 4">
    <name type="scientific">Paenibacillus xanthanilyticus</name>
    <dbReference type="NCBI Taxonomy" id="1783531"/>
    <lineage>
        <taxon>Bacteria</taxon>
        <taxon>Bacillati</taxon>
        <taxon>Bacillota</taxon>
        <taxon>Bacilli</taxon>
        <taxon>Bacillales</taxon>
        <taxon>Paenibacillaceae</taxon>
        <taxon>Paenibacillus</taxon>
    </lineage>
</organism>
<gene>
    <name evidence="3" type="ORF">ACFOZ8_10455</name>
</gene>
<accession>A0ABV8K0S0</accession>
<dbReference type="EMBL" id="JBHSAM010000020">
    <property type="protein sequence ID" value="MFC4100083.1"/>
    <property type="molecule type" value="Genomic_DNA"/>
</dbReference>
<dbReference type="SUPFAM" id="SSF54506">
    <property type="entry name" value="Diaminopimelate epimerase-like"/>
    <property type="match status" value="1"/>
</dbReference>
<dbReference type="Gene3D" id="3.10.310.10">
    <property type="entry name" value="Diaminopimelate Epimerase, Chain A, domain 1"/>
    <property type="match status" value="2"/>
</dbReference>
<evidence type="ECO:0000313" key="4">
    <source>
        <dbReference type="Proteomes" id="UP001595715"/>
    </source>
</evidence>
<name>A0ABV8K0S0_9BACL</name>
<sequence length="258" mass="29068">MALPFALIDAFASAPFTGNPAAVCWLEEQKDEEWMKLTAAELNAPETAFLEKVEDGYRLRWFTPAAESERCGHATLAAAHFAYEQGLVEDGVEVRFHTRFGLLTATKREDGIRLDLPAEPAERADAPEELIQALGLIPRFTSRNRMGYLIEVDSEATVRTLKPDFMLLCRLSAQAVIRGREHDFVSRVFMPASGPDEDFVSVFAHCALAPYWQRRLRKDELLPYQASRRGGELRLHLEQGRVFMTGRATTIVTGHFRA</sequence>
<dbReference type="NCBIfam" id="TIGR00654">
    <property type="entry name" value="PhzF_family"/>
    <property type="match status" value="1"/>
</dbReference>
<evidence type="ECO:0000313" key="3">
    <source>
        <dbReference type="EMBL" id="MFC4100083.1"/>
    </source>
</evidence>
<evidence type="ECO:0000256" key="2">
    <source>
        <dbReference type="ARBA" id="ARBA00023235"/>
    </source>
</evidence>
<keyword evidence="2" id="KW-0413">Isomerase</keyword>
<dbReference type="Proteomes" id="UP001595715">
    <property type="component" value="Unassembled WGS sequence"/>
</dbReference>
<dbReference type="PIRSF" id="PIRSF016184">
    <property type="entry name" value="PhzC_PhzF"/>
    <property type="match status" value="1"/>
</dbReference>
<comment type="similarity">
    <text evidence="1">Belongs to the PhzF family.</text>
</comment>
<dbReference type="RefSeq" id="WP_377718732.1">
    <property type="nucleotide sequence ID" value="NZ_JBHSAM010000020.1"/>
</dbReference>
<dbReference type="PANTHER" id="PTHR13774">
    <property type="entry name" value="PHENAZINE BIOSYNTHESIS PROTEIN"/>
    <property type="match status" value="1"/>
</dbReference>
<comment type="caution">
    <text evidence="3">The sequence shown here is derived from an EMBL/GenBank/DDBJ whole genome shotgun (WGS) entry which is preliminary data.</text>
</comment>
<dbReference type="PANTHER" id="PTHR13774:SF17">
    <property type="entry name" value="PHENAZINE BIOSYNTHESIS-LIKE DOMAIN-CONTAINING PROTEIN"/>
    <property type="match status" value="1"/>
</dbReference>
<reference evidence="4" key="1">
    <citation type="journal article" date="2019" name="Int. J. Syst. Evol. Microbiol.">
        <title>The Global Catalogue of Microorganisms (GCM) 10K type strain sequencing project: providing services to taxonomists for standard genome sequencing and annotation.</title>
        <authorList>
            <consortium name="The Broad Institute Genomics Platform"/>
            <consortium name="The Broad Institute Genome Sequencing Center for Infectious Disease"/>
            <person name="Wu L."/>
            <person name="Ma J."/>
        </authorList>
    </citation>
    <scope>NUCLEOTIDE SEQUENCE [LARGE SCALE GENOMIC DNA]</scope>
    <source>
        <strain evidence="4">IBRC-M 10987</strain>
    </source>
</reference>
<dbReference type="Pfam" id="PF02567">
    <property type="entry name" value="PhzC-PhzF"/>
    <property type="match status" value="1"/>
</dbReference>
<protein>
    <submittedName>
        <fullName evidence="3">PhzF family phenazine biosynthesis protein</fullName>
    </submittedName>
</protein>